<reference evidence="1" key="1">
    <citation type="submission" date="2021-01" db="EMBL/GenBank/DDBJ databases">
        <title>Whole genome shotgun sequence of Rhizocola hellebori NBRC 109834.</title>
        <authorList>
            <person name="Komaki H."/>
            <person name="Tamura T."/>
        </authorList>
    </citation>
    <scope>NUCLEOTIDE SEQUENCE</scope>
    <source>
        <strain evidence="1">NBRC 109834</strain>
    </source>
</reference>
<gene>
    <name evidence="1" type="ORF">Rhe02_70910</name>
</gene>
<comment type="caution">
    <text evidence="1">The sequence shown here is derived from an EMBL/GenBank/DDBJ whole genome shotgun (WGS) entry which is preliminary data.</text>
</comment>
<evidence type="ECO:0000313" key="1">
    <source>
        <dbReference type="EMBL" id="GIH09024.1"/>
    </source>
</evidence>
<proteinExistence type="predicted"/>
<sequence>MEQFSSTRHDHRVKGPYLVGEDTPPDLVVTGGRVTPHPGLPGYWCKWAPTEDGSAIQWNEEEKFYEADMWMAYLIDTFLKPGATVARQLADPVAEWIYPADFAQFTFDHVVNGVIEAEGEEPEDRWRIEVRDNIVHIVQQTVQPSYDEISPAELGDWGDGEWERFVALTRHNITFLVHGGQRQEVDPAC</sequence>
<dbReference type="EMBL" id="BONY01000059">
    <property type="protein sequence ID" value="GIH09024.1"/>
    <property type="molecule type" value="Genomic_DNA"/>
</dbReference>
<protein>
    <submittedName>
        <fullName evidence="1">Uncharacterized protein</fullName>
    </submittedName>
</protein>
<accession>A0A8J3VJ39</accession>
<keyword evidence="2" id="KW-1185">Reference proteome</keyword>
<dbReference type="AlphaFoldDB" id="A0A8J3VJ39"/>
<name>A0A8J3VJ39_9ACTN</name>
<organism evidence="1 2">
    <name type="scientific">Rhizocola hellebori</name>
    <dbReference type="NCBI Taxonomy" id="1392758"/>
    <lineage>
        <taxon>Bacteria</taxon>
        <taxon>Bacillati</taxon>
        <taxon>Actinomycetota</taxon>
        <taxon>Actinomycetes</taxon>
        <taxon>Micromonosporales</taxon>
        <taxon>Micromonosporaceae</taxon>
        <taxon>Rhizocola</taxon>
    </lineage>
</organism>
<evidence type="ECO:0000313" key="2">
    <source>
        <dbReference type="Proteomes" id="UP000612899"/>
    </source>
</evidence>
<dbReference type="Proteomes" id="UP000612899">
    <property type="component" value="Unassembled WGS sequence"/>
</dbReference>